<protein>
    <submittedName>
        <fullName evidence="10">SusC/RagA family TonB-linked outer membrane protein</fullName>
    </submittedName>
</protein>
<dbReference type="Proteomes" id="UP001180481">
    <property type="component" value="Chromosome"/>
</dbReference>
<dbReference type="Gene3D" id="2.60.40.1120">
    <property type="entry name" value="Carboxypeptidase-like, regulatory domain"/>
    <property type="match status" value="1"/>
</dbReference>
<evidence type="ECO:0000256" key="2">
    <source>
        <dbReference type="ARBA" id="ARBA00022448"/>
    </source>
</evidence>
<keyword evidence="6 7" id="KW-0998">Cell outer membrane</keyword>
<dbReference type="Pfam" id="PF13715">
    <property type="entry name" value="CarbopepD_reg_2"/>
    <property type="match status" value="1"/>
</dbReference>
<dbReference type="SUPFAM" id="SSF49464">
    <property type="entry name" value="Carboxypeptidase regulatory domain-like"/>
    <property type="match status" value="1"/>
</dbReference>
<evidence type="ECO:0000313" key="10">
    <source>
        <dbReference type="EMBL" id="WMW78316.1"/>
    </source>
</evidence>
<dbReference type="InterPro" id="IPR037066">
    <property type="entry name" value="Plug_dom_sf"/>
</dbReference>
<feature type="chain" id="PRO_5047116864" evidence="8">
    <location>
        <begin position="23"/>
        <end position="1069"/>
    </location>
</feature>
<evidence type="ECO:0000256" key="5">
    <source>
        <dbReference type="ARBA" id="ARBA00023136"/>
    </source>
</evidence>
<dbReference type="NCBIfam" id="TIGR04056">
    <property type="entry name" value="OMP_RagA_SusC"/>
    <property type="match status" value="1"/>
</dbReference>
<dbReference type="EMBL" id="CP133721">
    <property type="protein sequence ID" value="WMW78316.1"/>
    <property type="molecule type" value="Genomic_DNA"/>
</dbReference>
<proteinExistence type="inferred from homology"/>
<dbReference type="InterPro" id="IPR023996">
    <property type="entry name" value="TonB-dep_OMP_SusC/RagA"/>
</dbReference>
<dbReference type="InterPro" id="IPR036942">
    <property type="entry name" value="Beta-barrel_TonB_sf"/>
</dbReference>
<keyword evidence="4 7" id="KW-0812">Transmembrane</keyword>
<dbReference type="Gene3D" id="2.170.130.10">
    <property type="entry name" value="TonB-dependent receptor, plug domain"/>
    <property type="match status" value="1"/>
</dbReference>
<evidence type="ECO:0000256" key="3">
    <source>
        <dbReference type="ARBA" id="ARBA00022452"/>
    </source>
</evidence>
<feature type="domain" description="TonB-dependent receptor plug" evidence="9">
    <location>
        <begin position="117"/>
        <end position="223"/>
    </location>
</feature>
<dbReference type="InterPro" id="IPR012910">
    <property type="entry name" value="Plug_dom"/>
</dbReference>
<comment type="similarity">
    <text evidence="7">Belongs to the TonB-dependent receptor family.</text>
</comment>
<evidence type="ECO:0000256" key="8">
    <source>
        <dbReference type="SAM" id="SignalP"/>
    </source>
</evidence>
<dbReference type="InterPro" id="IPR008969">
    <property type="entry name" value="CarboxyPept-like_regulatory"/>
</dbReference>
<sequence>MRSKFKWIFTLLVAFTMQFSFAQQKTVTGTVSSEGVALPGASVKVKGTQQGTTTDGAGKYSIKAKEGDVLVVTFVGKPEQSATVGASNLINFTLSGDTTIEVVKIEGALGIKKRKDAITSTQQQIGNKELTQAVNPNAIQALTGKVSGLQINASTNGVNKESRIVLRGNRSLTGDNQALIVIDNAISNATVLSQLPPDIIENVNVIKGAQGSALYGAQGVNGVIIVTTKKGSKKEKFTFGVTSAVDFESVNFVPQRQNKYGQGWITDTNFDGSASGIPAGNGFVPFENGAWGPAFSDPTMPSMVPVGLPQANGQFLMTPWAPIKDNVKQFFNTGVTYQNGFNFNFGGADSYAFLSVNRLNQDFVVKGDKLTRNSFLFKAGKKIGKFNIDGNVNYISSTSSETDADLYYDLLQTASNIPVGQLNSGLNEHNWTVYYKSPYWKRNAIRNDYNNNFLNGIVALGYEFNKNISVNYTANLQLRTTESQSHNDGFTNIGYEYNFGSYTYGGTNVLTYEDMGGSPVTSNFYANQSTTRNFYGDLLVNFDYDLTKDINFKANIGNNVQDRYFRVMTQGGTNLDIPGFYHINNVLNQDLASALDNRMVRSRVVAGFANVDLSYKDYLFLNATGRVEQSSVIKNSFFYPSVGVSFIPTKAIAALKDNKVLNYAKLSASYTSVGNASAVAAYAINPVATPATNYPFGTLNSLAYNAFPTDPNIKPEFVNTKEISAQLGFFNDRITLEGSYYVADTKDLITNITASRASGLSTLRGNAGDLQNKGFEIDLGVTPVKTNSFKWDMRASYTHYKTVVKALAAGVDEVNLQSNTFVGVFATVGEEFPLIKGTAFVRDANGNVVVDGNGLPQRTSAFQKLGKATPDYIIGFTNSFEYKGFKLTAVADFRTGHSIYSETKRNLTWSGHLVDSAENDRYTGYVFPGVTSTGAVNTTPVNGGGYAGTLNFFSGVYDRVGEAQVIDATALKIRELSLSYSLPKKMIEKTGLTSLRVGVNARNPFVFLADGKFIKPTHGGANLGYTDPEANNLSTGNNYSTSQSSALGIANIGQYPTTRTLGFSVNLTF</sequence>
<keyword evidence="11" id="KW-1185">Reference proteome</keyword>
<evidence type="ECO:0000256" key="7">
    <source>
        <dbReference type="PROSITE-ProRule" id="PRU01360"/>
    </source>
</evidence>
<reference evidence="10" key="1">
    <citation type="submission" date="2023-09" db="EMBL/GenBank/DDBJ databases">
        <title>Flavobacterium sp. 20NA77.7 isolated from freshwater.</title>
        <authorList>
            <person name="Le V."/>
            <person name="Ko S.-R."/>
            <person name="Ahn C.-Y."/>
            <person name="Oh H.-M."/>
        </authorList>
    </citation>
    <scope>NUCLEOTIDE SEQUENCE</scope>
    <source>
        <strain evidence="10">20NA77.7</strain>
    </source>
</reference>
<keyword evidence="5 7" id="KW-0472">Membrane</keyword>
<dbReference type="Gene3D" id="2.40.170.20">
    <property type="entry name" value="TonB-dependent receptor, beta-barrel domain"/>
    <property type="match status" value="1"/>
</dbReference>
<evidence type="ECO:0000256" key="6">
    <source>
        <dbReference type="ARBA" id="ARBA00023237"/>
    </source>
</evidence>
<comment type="subcellular location">
    <subcellularLocation>
        <location evidence="1 7">Cell outer membrane</location>
        <topology evidence="1 7">Multi-pass membrane protein</topology>
    </subcellularLocation>
</comment>
<evidence type="ECO:0000256" key="1">
    <source>
        <dbReference type="ARBA" id="ARBA00004571"/>
    </source>
</evidence>
<dbReference type="InterPro" id="IPR039426">
    <property type="entry name" value="TonB-dep_rcpt-like"/>
</dbReference>
<keyword evidence="8" id="KW-0732">Signal</keyword>
<accession>A0ABY9RBH3</accession>
<name>A0ABY9RBH3_9FLAO</name>
<dbReference type="RefSeq" id="WP_309532632.1">
    <property type="nucleotide sequence ID" value="NZ_CP133721.1"/>
</dbReference>
<evidence type="ECO:0000259" key="9">
    <source>
        <dbReference type="Pfam" id="PF07715"/>
    </source>
</evidence>
<organism evidence="10 11">
    <name type="scientific">Flavobacterium nakdongensis</name>
    <dbReference type="NCBI Taxonomy" id="3073563"/>
    <lineage>
        <taxon>Bacteria</taxon>
        <taxon>Pseudomonadati</taxon>
        <taxon>Bacteroidota</taxon>
        <taxon>Flavobacteriia</taxon>
        <taxon>Flavobacteriales</taxon>
        <taxon>Flavobacteriaceae</taxon>
        <taxon>Flavobacterium</taxon>
    </lineage>
</organism>
<evidence type="ECO:0000256" key="4">
    <source>
        <dbReference type="ARBA" id="ARBA00022692"/>
    </source>
</evidence>
<evidence type="ECO:0000313" key="11">
    <source>
        <dbReference type="Proteomes" id="UP001180481"/>
    </source>
</evidence>
<dbReference type="SUPFAM" id="SSF56935">
    <property type="entry name" value="Porins"/>
    <property type="match status" value="1"/>
</dbReference>
<dbReference type="Pfam" id="PF07715">
    <property type="entry name" value="Plug"/>
    <property type="match status" value="1"/>
</dbReference>
<keyword evidence="2 7" id="KW-0813">Transport</keyword>
<dbReference type="PROSITE" id="PS52016">
    <property type="entry name" value="TONB_DEPENDENT_REC_3"/>
    <property type="match status" value="1"/>
</dbReference>
<keyword evidence="3 7" id="KW-1134">Transmembrane beta strand</keyword>
<feature type="signal peptide" evidence="8">
    <location>
        <begin position="1"/>
        <end position="22"/>
    </location>
</feature>
<gene>
    <name evidence="10" type="ORF">RF683_02400</name>
</gene>